<evidence type="ECO:0000256" key="1">
    <source>
        <dbReference type="SAM" id="MobiDB-lite"/>
    </source>
</evidence>
<evidence type="ECO:0000259" key="2">
    <source>
        <dbReference type="PROSITE" id="PS51320"/>
    </source>
</evidence>
<protein>
    <recommendedName>
        <fullName evidence="2">Tify domain-containing protein</fullName>
    </recommendedName>
</protein>
<feature type="domain" description="Tify" evidence="2">
    <location>
        <begin position="42"/>
        <end position="76"/>
    </location>
</feature>
<gene>
    <name evidence="3" type="ORF">KI387_031856</name>
</gene>
<evidence type="ECO:0000313" key="4">
    <source>
        <dbReference type="Proteomes" id="UP000824469"/>
    </source>
</evidence>
<accession>A0AA38EYL0</accession>
<dbReference type="Pfam" id="PF06200">
    <property type="entry name" value="tify"/>
    <property type="match status" value="1"/>
</dbReference>
<reference evidence="3 4" key="1">
    <citation type="journal article" date="2021" name="Nat. Plants">
        <title>The Taxus genome provides insights into paclitaxel biosynthesis.</title>
        <authorList>
            <person name="Xiong X."/>
            <person name="Gou J."/>
            <person name="Liao Q."/>
            <person name="Li Y."/>
            <person name="Zhou Q."/>
            <person name="Bi G."/>
            <person name="Li C."/>
            <person name="Du R."/>
            <person name="Wang X."/>
            <person name="Sun T."/>
            <person name="Guo L."/>
            <person name="Liang H."/>
            <person name="Lu P."/>
            <person name="Wu Y."/>
            <person name="Zhang Z."/>
            <person name="Ro D.K."/>
            <person name="Shang Y."/>
            <person name="Huang S."/>
            <person name="Yan J."/>
        </authorList>
    </citation>
    <scope>NUCLEOTIDE SEQUENCE [LARGE SCALE GENOMIC DNA]</scope>
    <source>
        <strain evidence="3">Ta-2019</strain>
    </source>
</reference>
<sequence>MLQEESDGEMSGGSESSSLLNLDLSLSPFKTGGGHDQKQKQKQKEVAQLTIFYRGTVNVFNVSPQMVKTIMTLANTESPPPTPSLQMSSSFSAGRTLTCPILTPKM</sequence>
<dbReference type="EMBL" id="JAHRHJ020003813">
    <property type="protein sequence ID" value="KAH9287739.1"/>
    <property type="molecule type" value="Genomic_DNA"/>
</dbReference>
<feature type="compositionally biased region" description="Low complexity" evidence="1">
    <location>
        <begin position="12"/>
        <end position="27"/>
    </location>
</feature>
<dbReference type="AlphaFoldDB" id="A0AA38EYL0"/>
<comment type="caution">
    <text evidence="3">The sequence shown here is derived from an EMBL/GenBank/DDBJ whole genome shotgun (WGS) entry which is preliminary data.</text>
</comment>
<dbReference type="SMART" id="SM00979">
    <property type="entry name" value="TIFY"/>
    <property type="match status" value="1"/>
</dbReference>
<proteinExistence type="predicted"/>
<dbReference type="Proteomes" id="UP000824469">
    <property type="component" value="Unassembled WGS sequence"/>
</dbReference>
<dbReference type="InterPro" id="IPR010399">
    <property type="entry name" value="Tify_dom"/>
</dbReference>
<organism evidence="3 4">
    <name type="scientific">Taxus chinensis</name>
    <name type="common">Chinese yew</name>
    <name type="synonym">Taxus wallichiana var. chinensis</name>
    <dbReference type="NCBI Taxonomy" id="29808"/>
    <lineage>
        <taxon>Eukaryota</taxon>
        <taxon>Viridiplantae</taxon>
        <taxon>Streptophyta</taxon>
        <taxon>Embryophyta</taxon>
        <taxon>Tracheophyta</taxon>
        <taxon>Spermatophyta</taxon>
        <taxon>Pinopsida</taxon>
        <taxon>Pinidae</taxon>
        <taxon>Conifers II</taxon>
        <taxon>Cupressales</taxon>
        <taxon>Taxaceae</taxon>
        <taxon>Taxus</taxon>
    </lineage>
</organism>
<keyword evidence="4" id="KW-1185">Reference proteome</keyword>
<feature type="region of interest" description="Disordered" evidence="1">
    <location>
        <begin position="1"/>
        <end position="44"/>
    </location>
</feature>
<feature type="compositionally biased region" description="Basic and acidic residues" evidence="1">
    <location>
        <begin position="33"/>
        <end position="44"/>
    </location>
</feature>
<name>A0AA38EYL0_TAXCH</name>
<dbReference type="PROSITE" id="PS51320">
    <property type="entry name" value="TIFY"/>
    <property type="match status" value="1"/>
</dbReference>
<evidence type="ECO:0000313" key="3">
    <source>
        <dbReference type="EMBL" id="KAH9287739.1"/>
    </source>
</evidence>
<feature type="non-terminal residue" evidence="3">
    <location>
        <position position="1"/>
    </location>
</feature>